<dbReference type="GO" id="GO:0005768">
    <property type="term" value="C:endosome"/>
    <property type="evidence" value="ECO:0007669"/>
    <property type="project" value="TreeGrafter"/>
</dbReference>
<proteinExistence type="predicted"/>
<dbReference type="PROSITE" id="PS50195">
    <property type="entry name" value="PX"/>
    <property type="match status" value="1"/>
</dbReference>
<dbReference type="Gene3D" id="3.30.1520.10">
    <property type="entry name" value="Phox-like domain"/>
    <property type="match status" value="1"/>
</dbReference>
<reference evidence="4" key="1">
    <citation type="journal article" date="2010" name="Genome Biol.">
        <title>Genome sequence of the necrotrophic plant pathogen Pythium ultimum reveals original pathogenicity mechanisms and effector repertoire.</title>
        <authorList>
            <person name="Levesque C.A."/>
            <person name="Brouwer H."/>
            <person name="Cano L."/>
            <person name="Hamilton J.P."/>
            <person name="Holt C."/>
            <person name="Huitema E."/>
            <person name="Raffaele S."/>
            <person name="Robideau G.P."/>
            <person name="Thines M."/>
            <person name="Win J."/>
            <person name="Zerillo M.M."/>
            <person name="Beakes G.W."/>
            <person name="Boore J.L."/>
            <person name="Busam D."/>
            <person name="Dumas B."/>
            <person name="Ferriera S."/>
            <person name="Fuerstenberg S.I."/>
            <person name="Gachon C.M."/>
            <person name="Gaulin E."/>
            <person name="Govers F."/>
            <person name="Grenville-Briggs L."/>
            <person name="Horner N."/>
            <person name="Hostetler J."/>
            <person name="Jiang R.H."/>
            <person name="Johnson J."/>
            <person name="Krajaejun T."/>
            <person name="Lin H."/>
            <person name="Meijer H.J."/>
            <person name="Moore B."/>
            <person name="Morris P."/>
            <person name="Phuntmart V."/>
            <person name="Puiu D."/>
            <person name="Shetty J."/>
            <person name="Stajich J.E."/>
            <person name="Tripathy S."/>
            <person name="Wawra S."/>
            <person name="van West P."/>
            <person name="Whitty B.R."/>
            <person name="Coutinho P.M."/>
            <person name="Henrissat B."/>
            <person name="Martin F."/>
            <person name="Thomas P.D."/>
            <person name="Tyler B.M."/>
            <person name="De Vries R.P."/>
            <person name="Kamoun S."/>
            <person name="Yandell M."/>
            <person name="Tisserat N."/>
            <person name="Buell C.R."/>
        </authorList>
    </citation>
    <scope>NUCLEOTIDE SEQUENCE</scope>
    <source>
        <strain evidence="4">DAOM:BR144</strain>
    </source>
</reference>
<dbReference type="eggNOG" id="ENOG502SJJ5">
    <property type="taxonomic scope" value="Eukaryota"/>
</dbReference>
<feature type="region of interest" description="Disordered" evidence="1">
    <location>
        <begin position="46"/>
        <end position="68"/>
    </location>
</feature>
<evidence type="ECO:0000313" key="4">
    <source>
        <dbReference type="Proteomes" id="UP000019132"/>
    </source>
</evidence>
<dbReference type="HOGENOM" id="CLU_060036_0_0_1"/>
<dbReference type="PANTHER" id="PTHR10555:SF170">
    <property type="entry name" value="FI18122P1"/>
    <property type="match status" value="1"/>
</dbReference>
<name>K3WZV2_GLOUD</name>
<dbReference type="InterPro" id="IPR036871">
    <property type="entry name" value="PX_dom_sf"/>
</dbReference>
<organism evidence="3 4">
    <name type="scientific">Globisporangium ultimum (strain ATCC 200006 / CBS 805.95 / DAOM BR144)</name>
    <name type="common">Pythium ultimum</name>
    <dbReference type="NCBI Taxonomy" id="431595"/>
    <lineage>
        <taxon>Eukaryota</taxon>
        <taxon>Sar</taxon>
        <taxon>Stramenopiles</taxon>
        <taxon>Oomycota</taxon>
        <taxon>Peronosporomycetes</taxon>
        <taxon>Pythiales</taxon>
        <taxon>Pythiaceae</taxon>
        <taxon>Globisporangium</taxon>
    </lineage>
</organism>
<dbReference type="SUPFAM" id="SSF64268">
    <property type="entry name" value="PX domain"/>
    <property type="match status" value="1"/>
</dbReference>
<evidence type="ECO:0000256" key="1">
    <source>
        <dbReference type="SAM" id="MobiDB-lite"/>
    </source>
</evidence>
<accession>K3WZV2</accession>
<protein>
    <recommendedName>
        <fullName evidence="2">PX domain-containing protein</fullName>
    </recommendedName>
</protein>
<dbReference type="GO" id="GO:0035091">
    <property type="term" value="F:phosphatidylinositol binding"/>
    <property type="evidence" value="ECO:0007669"/>
    <property type="project" value="InterPro"/>
</dbReference>
<feature type="compositionally biased region" description="Low complexity" evidence="1">
    <location>
        <begin position="47"/>
        <end position="58"/>
    </location>
</feature>
<evidence type="ECO:0000259" key="2">
    <source>
        <dbReference type="PROSITE" id="PS50195"/>
    </source>
</evidence>
<dbReference type="SMART" id="SM00312">
    <property type="entry name" value="PX"/>
    <property type="match status" value="1"/>
</dbReference>
<evidence type="ECO:0000313" key="3">
    <source>
        <dbReference type="EnsemblProtists" id="PYU1_T010501"/>
    </source>
</evidence>
<sequence>MMVEAYSPTVYKNDFKQHQARYSAANGLARSEMMRASSLNALAVTRSSSANAPMNAPSQPRSKRARRIKSLSESGALLERMVPAQRTRPYSAGDLDELRRVTISGVSKNSKGTWMFKVDVGSDEYNTYVIRRRFTDFKELYDGLQDYDASRMLPALPNHGIISMFQIFVSPEKALNQRAEQLQELLQRINAHPTLASSMEFKKFIGKNPQSLELGYVSLSCYEAPTSENQLRLSASESSYVYERRLSN</sequence>
<dbReference type="AlphaFoldDB" id="K3WZV2"/>
<dbReference type="EnsemblProtists" id="PYU1_T010501">
    <property type="protein sequence ID" value="PYU1_T010501"/>
    <property type="gene ID" value="PYU1_G010479"/>
</dbReference>
<dbReference type="InParanoid" id="K3WZV2"/>
<dbReference type="EMBL" id="GL376596">
    <property type="status" value="NOT_ANNOTATED_CDS"/>
    <property type="molecule type" value="Genomic_DNA"/>
</dbReference>
<dbReference type="CDD" id="cd06093">
    <property type="entry name" value="PX_domain"/>
    <property type="match status" value="1"/>
</dbReference>
<keyword evidence="4" id="KW-1185">Reference proteome</keyword>
<dbReference type="PANTHER" id="PTHR10555">
    <property type="entry name" value="SORTING NEXIN"/>
    <property type="match status" value="1"/>
</dbReference>
<dbReference type="OMA" id="LARSEMM"/>
<reference evidence="4" key="2">
    <citation type="submission" date="2010-04" db="EMBL/GenBank/DDBJ databases">
        <authorList>
            <person name="Buell R."/>
            <person name="Hamilton J."/>
            <person name="Hostetler J."/>
        </authorList>
    </citation>
    <scope>NUCLEOTIDE SEQUENCE [LARGE SCALE GENOMIC DNA]</scope>
    <source>
        <strain evidence="4">DAOM:BR144</strain>
    </source>
</reference>
<dbReference type="InterPro" id="IPR001683">
    <property type="entry name" value="PX_dom"/>
</dbReference>
<dbReference type="VEuPathDB" id="FungiDB:PYU1_G010479"/>
<reference evidence="3" key="3">
    <citation type="submission" date="2015-02" db="UniProtKB">
        <authorList>
            <consortium name="EnsemblProtists"/>
        </authorList>
    </citation>
    <scope>IDENTIFICATION</scope>
    <source>
        <strain evidence="3">DAOM BR144</strain>
    </source>
</reference>
<dbReference type="Proteomes" id="UP000019132">
    <property type="component" value="Unassembled WGS sequence"/>
</dbReference>
<dbReference type="Pfam" id="PF00787">
    <property type="entry name" value="PX"/>
    <property type="match status" value="1"/>
</dbReference>
<feature type="domain" description="PX" evidence="2">
    <location>
        <begin position="94"/>
        <end position="212"/>
    </location>
</feature>